<evidence type="ECO:0000313" key="1">
    <source>
        <dbReference type="EMBL" id="TYT74173.1"/>
    </source>
</evidence>
<keyword evidence="2" id="KW-1185">Reference proteome</keyword>
<protein>
    <submittedName>
        <fullName evidence="1">Uncharacterized protein</fullName>
    </submittedName>
</protein>
<evidence type="ECO:0000313" key="2">
    <source>
        <dbReference type="Proteomes" id="UP000321899"/>
    </source>
</evidence>
<comment type="caution">
    <text evidence="1">The sequence shown here is derived from an EMBL/GenBank/DDBJ whole genome shotgun (WGS) entry which is preliminary data.</text>
</comment>
<name>A0A5S5MEM0_9BACT</name>
<dbReference type="AlphaFoldDB" id="A0A5S5MEM0"/>
<dbReference type="OrthoDB" id="5494762at2"/>
<accession>A0A5S5MEM0</accession>
<proteinExistence type="predicted"/>
<sequence length="370" mass="41801">MTVYSYGISGMGDLVFPSDPMYSHPLPADTDKDTDIQCGAFLKGVGIFLDENINEVEKIYSEKIEKIHIILEKHGAFYHPCKVVINGRNSQPMVVNGAVSAEAIRTMGKEIKALGKLKNKSARDIPEVYFSGEYLLESGKAASFFSAPWFEGFCEFHWSCLEDGSLGIKVWEDDGSRSVMQEKEVSDFFRKAAAILSRSYDFDTFDQIFPWHHAAGDFVVCRDLEKVDVRLITVRQYTSLLSMDSEETDLSDKLECLFHFLWNMLMRMRLDRLDGVGELVWAPDYVIAPCIAGFFEGLSEKAPDSKEMLMIIEAIPEIVRSMGSDHLFSLHEEIMSACNPMASDIVLIKKHMRAHSDSVFEVICDCSKNM</sequence>
<dbReference type="EMBL" id="VDMB01000014">
    <property type="protein sequence ID" value="TYT74173.1"/>
    <property type="molecule type" value="Genomic_DNA"/>
</dbReference>
<dbReference type="RefSeq" id="WP_139449373.1">
    <property type="nucleotide sequence ID" value="NZ_VDMB01000014.1"/>
</dbReference>
<dbReference type="Proteomes" id="UP000321899">
    <property type="component" value="Unassembled WGS sequence"/>
</dbReference>
<gene>
    <name evidence="1" type="ORF">FIM25_11350</name>
</gene>
<reference evidence="1 2" key="1">
    <citation type="submission" date="2019-06" db="EMBL/GenBank/DDBJ databases">
        <title>Desulfobotulus mexicanus sp. nov., a novel sulfate-reducing bacterium isolated from the sediment of an alkaline crater lake in Mexico.</title>
        <authorList>
            <person name="Hirschler-Rea A."/>
        </authorList>
    </citation>
    <scope>NUCLEOTIDE SEQUENCE [LARGE SCALE GENOMIC DNA]</scope>
    <source>
        <strain evidence="1 2">PAR22N</strain>
    </source>
</reference>
<organism evidence="1 2">
    <name type="scientific">Desulfobotulus mexicanus</name>
    <dbReference type="NCBI Taxonomy" id="2586642"/>
    <lineage>
        <taxon>Bacteria</taxon>
        <taxon>Pseudomonadati</taxon>
        <taxon>Thermodesulfobacteriota</taxon>
        <taxon>Desulfobacteria</taxon>
        <taxon>Desulfobacterales</taxon>
        <taxon>Desulfobacteraceae</taxon>
        <taxon>Desulfobotulus</taxon>
    </lineage>
</organism>